<name>A0A822Z0E0_NELNU</name>
<reference evidence="1 2" key="1">
    <citation type="journal article" date="2020" name="Mol. Biol. Evol.">
        <title>Distinct Expression and Methylation Patterns for Genes with Different Fates following a Single Whole-Genome Duplication in Flowering Plants.</title>
        <authorList>
            <person name="Shi T."/>
            <person name="Rahmani R.S."/>
            <person name="Gugger P.F."/>
            <person name="Wang M."/>
            <person name="Li H."/>
            <person name="Zhang Y."/>
            <person name="Li Z."/>
            <person name="Wang Q."/>
            <person name="Van de Peer Y."/>
            <person name="Marchal K."/>
            <person name="Chen J."/>
        </authorList>
    </citation>
    <scope>NUCLEOTIDE SEQUENCE [LARGE SCALE GENOMIC DNA]</scope>
    <source>
        <tissue evidence="1">Leaf</tissue>
    </source>
</reference>
<evidence type="ECO:0000313" key="2">
    <source>
        <dbReference type="Proteomes" id="UP000607653"/>
    </source>
</evidence>
<sequence>MLMGQQEAHYPRGEDGWVEIEMDELFNDIGEDGEVGEGWSLDVWSYYPRKTD</sequence>
<dbReference type="AlphaFoldDB" id="A0A822Z0E0"/>
<organism evidence="1 2">
    <name type="scientific">Nelumbo nucifera</name>
    <name type="common">Sacred lotus</name>
    <dbReference type="NCBI Taxonomy" id="4432"/>
    <lineage>
        <taxon>Eukaryota</taxon>
        <taxon>Viridiplantae</taxon>
        <taxon>Streptophyta</taxon>
        <taxon>Embryophyta</taxon>
        <taxon>Tracheophyta</taxon>
        <taxon>Spermatophyta</taxon>
        <taxon>Magnoliopsida</taxon>
        <taxon>Proteales</taxon>
        <taxon>Nelumbonaceae</taxon>
        <taxon>Nelumbo</taxon>
    </lineage>
</organism>
<dbReference type="Proteomes" id="UP000607653">
    <property type="component" value="Unassembled WGS sequence"/>
</dbReference>
<dbReference type="EMBL" id="DUZY01000004">
    <property type="protein sequence ID" value="DAD38227.1"/>
    <property type="molecule type" value="Genomic_DNA"/>
</dbReference>
<evidence type="ECO:0000313" key="1">
    <source>
        <dbReference type="EMBL" id="DAD38227.1"/>
    </source>
</evidence>
<proteinExistence type="predicted"/>
<protein>
    <submittedName>
        <fullName evidence="1">Uncharacterized protein</fullName>
    </submittedName>
</protein>
<gene>
    <name evidence="1" type="ORF">HUJ06_008868</name>
</gene>
<keyword evidence="2" id="KW-1185">Reference proteome</keyword>
<comment type="caution">
    <text evidence="1">The sequence shown here is derived from an EMBL/GenBank/DDBJ whole genome shotgun (WGS) entry which is preliminary data.</text>
</comment>
<accession>A0A822Z0E0</accession>